<keyword evidence="10" id="KW-1185">Reference proteome</keyword>
<sequence length="337" mass="35405">MKAAQISAPGQELKIIERERPKPGPGQVLVHVHACGICHSDVDLIQGHFPFASFPTIPGHEVAGVVEELGEYVSWPALGTRVGIPWLYSSCGHCIQCVRGKEVLCPEGKITGVNVEGGYQEYMLAPAAFVAPLPDKIDFMHAAPLMDAGLTVFNGLRQGNFKPGQKVAVLGLGGLGHLAVRIAIAMGGRVAIVSRARGEAEKLAQSLGAEKFIASSETDIALALQQWDGGADVILNTAPTTAQANAALPGLAPDGTLVIMGFDATPLTANPGVMIHNRMHIVGSPSGSRQDLRDTLEFCAIHGIVPDITPITLEQAPDILAKLEAGTMKGRAVIIFS</sequence>
<dbReference type="InterPro" id="IPR013154">
    <property type="entry name" value="ADH-like_N"/>
</dbReference>
<dbReference type="SUPFAM" id="SSF50129">
    <property type="entry name" value="GroES-like"/>
    <property type="match status" value="1"/>
</dbReference>
<evidence type="ECO:0000313" key="9">
    <source>
        <dbReference type="EMBL" id="GHO89755.1"/>
    </source>
</evidence>
<dbReference type="SMART" id="SM00829">
    <property type="entry name" value="PKS_ER"/>
    <property type="match status" value="1"/>
</dbReference>
<comment type="cofactor">
    <cofactor evidence="1 7">
        <name>Zn(2+)</name>
        <dbReference type="ChEBI" id="CHEBI:29105"/>
    </cofactor>
</comment>
<dbReference type="Gene3D" id="3.90.180.10">
    <property type="entry name" value="Medium-chain alcohol dehydrogenases, catalytic domain"/>
    <property type="match status" value="1"/>
</dbReference>
<dbReference type="Proteomes" id="UP000635565">
    <property type="component" value="Unassembled WGS sequence"/>
</dbReference>
<dbReference type="PANTHER" id="PTHR42940:SF7">
    <property type="entry name" value="ALCOHOL DEHYDROGENASE-LIKE N-TERMINAL DOMAIN-CONTAINING PROTEIN"/>
    <property type="match status" value="1"/>
</dbReference>
<evidence type="ECO:0000256" key="7">
    <source>
        <dbReference type="RuleBase" id="RU361277"/>
    </source>
</evidence>
<evidence type="ECO:0000256" key="4">
    <source>
        <dbReference type="ARBA" id="ARBA00022723"/>
    </source>
</evidence>
<keyword evidence="5 7" id="KW-0862">Zinc</keyword>
<organism evidence="9 10">
    <name type="scientific">Dictyobacter formicarum</name>
    <dbReference type="NCBI Taxonomy" id="2778368"/>
    <lineage>
        <taxon>Bacteria</taxon>
        <taxon>Bacillati</taxon>
        <taxon>Chloroflexota</taxon>
        <taxon>Ktedonobacteria</taxon>
        <taxon>Ktedonobacterales</taxon>
        <taxon>Dictyobacteraceae</taxon>
        <taxon>Dictyobacter</taxon>
    </lineage>
</organism>
<comment type="caution">
    <text evidence="9">The sequence shown here is derived from an EMBL/GenBank/DDBJ whole genome shotgun (WGS) entry which is preliminary data.</text>
</comment>
<protein>
    <recommendedName>
        <fullName evidence="3">alcohol dehydrogenase</fullName>
        <ecNumber evidence="3">1.1.1.1</ecNumber>
    </recommendedName>
</protein>
<keyword evidence="4 7" id="KW-0479">Metal-binding</keyword>
<evidence type="ECO:0000259" key="8">
    <source>
        <dbReference type="SMART" id="SM00829"/>
    </source>
</evidence>
<evidence type="ECO:0000256" key="6">
    <source>
        <dbReference type="ARBA" id="ARBA00023002"/>
    </source>
</evidence>
<evidence type="ECO:0000256" key="1">
    <source>
        <dbReference type="ARBA" id="ARBA00001947"/>
    </source>
</evidence>
<evidence type="ECO:0000256" key="2">
    <source>
        <dbReference type="ARBA" id="ARBA00008072"/>
    </source>
</evidence>
<evidence type="ECO:0000313" key="10">
    <source>
        <dbReference type="Proteomes" id="UP000635565"/>
    </source>
</evidence>
<dbReference type="InterPro" id="IPR036291">
    <property type="entry name" value="NAD(P)-bd_dom_sf"/>
</dbReference>
<dbReference type="InterPro" id="IPR011032">
    <property type="entry name" value="GroES-like_sf"/>
</dbReference>
<dbReference type="Pfam" id="PF08240">
    <property type="entry name" value="ADH_N"/>
    <property type="match status" value="1"/>
</dbReference>
<dbReference type="InterPro" id="IPR002328">
    <property type="entry name" value="ADH_Zn_CS"/>
</dbReference>
<dbReference type="PROSITE" id="PS00059">
    <property type="entry name" value="ADH_ZINC"/>
    <property type="match status" value="1"/>
</dbReference>
<dbReference type="EMBL" id="BNJJ01000044">
    <property type="protein sequence ID" value="GHO89755.1"/>
    <property type="molecule type" value="Genomic_DNA"/>
</dbReference>
<keyword evidence="6" id="KW-0560">Oxidoreductase</keyword>
<dbReference type="InterPro" id="IPR020843">
    <property type="entry name" value="ER"/>
</dbReference>
<gene>
    <name evidence="9" type="ORF">KSZ_77610</name>
</gene>
<name>A0ABQ3VU46_9CHLR</name>
<dbReference type="SUPFAM" id="SSF51735">
    <property type="entry name" value="NAD(P)-binding Rossmann-fold domains"/>
    <property type="match status" value="1"/>
</dbReference>
<dbReference type="EC" id="1.1.1.1" evidence="3"/>
<evidence type="ECO:0000256" key="3">
    <source>
        <dbReference type="ARBA" id="ARBA00013190"/>
    </source>
</evidence>
<evidence type="ECO:0000256" key="5">
    <source>
        <dbReference type="ARBA" id="ARBA00022833"/>
    </source>
</evidence>
<dbReference type="InterPro" id="IPR013149">
    <property type="entry name" value="ADH-like_C"/>
</dbReference>
<dbReference type="RefSeq" id="WP_201367318.1">
    <property type="nucleotide sequence ID" value="NZ_BNJJ01000044.1"/>
</dbReference>
<accession>A0ABQ3VU46</accession>
<dbReference type="Gene3D" id="3.40.50.720">
    <property type="entry name" value="NAD(P)-binding Rossmann-like Domain"/>
    <property type="match status" value="1"/>
</dbReference>
<dbReference type="Pfam" id="PF00107">
    <property type="entry name" value="ADH_zinc_N"/>
    <property type="match status" value="1"/>
</dbReference>
<dbReference type="PANTHER" id="PTHR42940">
    <property type="entry name" value="ALCOHOL DEHYDROGENASE 1-RELATED"/>
    <property type="match status" value="1"/>
</dbReference>
<proteinExistence type="inferred from homology"/>
<reference evidence="9 10" key="1">
    <citation type="journal article" date="2021" name="Int. J. Syst. Evol. Microbiol.">
        <title>Reticulibacter mediterranei gen. nov., sp. nov., within the new family Reticulibacteraceae fam. nov., and Ktedonospora formicarum gen. nov., sp. nov., Ktedonobacter robiniae sp. nov., Dictyobacter formicarum sp. nov. and Dictyobacter arantiisoli sp. nov., belonging to the class Ktedonobacteria.</title>
        <authorList>
            <person name="Yabe S."/>
            <person name="Zheng Y."/>
            <person name="Wang C.M."/>
            <person name="Sakai Y."/>
            <person name="Abe K."/>
            <person name="Yokota A."/>
            <person name="Donadio S."/>
            <person name="Cavaletti L."/>
            <person name="Monciardini P."/>
        </authorList>
    </citation>
    <scope>NUCLEOTIDE SEQUENCE [LARGE SCALE GENOMIC DNA]</scope>
    <source>
        <strain evidence="9 10">SOSP1-9</strain>
    </source>
</reference>
<comment type="similarity">
    <text evidence="2 7">Belongs to the zinc-containing alcohol dehydrogenase family.</text>
</comment>
<feature type="domain" description="Enoyl reductase (ER)" evidence="8">
    <location>
        <begin position="10"/>
        <end position="334"/>
    </location>
</feature>